<dbReference type="EMBL" id="BGZK01000179">
    <property type="protein sequence ID" value="GBP26338.1"/>
    <property type="molecule type" value="Genomic_DNA"/>
</dbReference>
<evidence type="ECO:0000256" key="1">
    <source>
        <dbReference type="SAM" id="MobiDB-lite"/>
    </source>
</evidence>
<keyword evidence="3" id="KW-1185">Reference proteome</keyword>
<protein>
    <submittedName>
        <fullName evidence="2">Uncharacterized protein</fullName>
    </submittedName>
</protein>
<organism evidence="2 3">
    <name type="scientific">Eumeta variegata</name>
    <name type="common">Bagworm moth</name>
    <name type="synonym">Eumeta japonica</name>
    <dbReference type="NCBI Taxonomy" id="151549"/>
    <lineage>
        <taxon>Eukaryota</taxon>
        <taxon>Metazoa</taxon>
        <taxon>Ecdysozoa</taxon>
        <taxon>Arthropoda</taxon>
        <taxon>Hexapoda</taxon>
        <taxon>Insecta</taxon>
        <taxon>Pterygota</taxon>
        <taxon>Neoptera</taxon>
        <taxon>Endopterygota</taxon>
        <taxon>Lepidoptera</taxon>
        <taxon>Glossata</taxon>
        <taxon>Ditrysia</taxon>
        <taxon>Tineoidea</taxon>
        <taxon>Psychidae</taxon>
        <taxon>Oiketicinae</taxon>
        <taxon>Eumeta</taxon>
    </lineage>
</organism>
<name>A0A4C1UIT9_EUMVA</name>
<reference evidence="2 3" key="1">
    <citation type="journal article" date="2019" name="Commun. Biol.">
        <title>The bagworm genome reveals a unique fibroin gene that provides high tensile strength.</title>
        <authorList>
            <person name="Kono N."/>
            <person name="Nakamura H."/>
            <person name="Ohtoshi R."/>
            <person name="Tomita M."/>
            <person name="Numata K."/>
            <person name="Arakawa K."/>
        </authorList>
    </citation>
    <scope>NUCLEOTIDE SEQUENCE [LARGE SCALE GENOMIC DNA]</scope>
</reference>
<gene>
    <name evidence="2" type="ORF">EVAR_95509_1</name>
</gene>
<dbReference type="Proteomes" id="UP000299102">
    <property type="component" value="Unassembled WGS sequence"/>
</dbReference>
<evidence type="ECO:0000313" key="2">
    <source>
        <dbReference type="EMBL" id="GBP26338.1"/>
    </source>
</evidence>
<feature type="compositionally biased region" description="Basic residues" evidence="1">
    <location>
        <begin position="232"/>
        <end position="245"/>
    </location>
</feature>
<evidence type="ECO:0000313" key="3">
    <source>
        <dbReference type="Proteomes" id="UP000299102"/>
    </source>
</evidence>
<sequence length="291" mass="32264">MQLIYACGCAIYKLQRNRCIRGQSVPSLALWRQVVFARPTHEIRFESCYDIAFALKLRRSCLISDFARLVTVARVKVVLRPRGRAASGGGYRVNGRSRIRLRRYAIRAIFSRAFRSRGRVIFTIGNSDSAVMKCAPSGPSKGQGPKSLPLQELKSLFLSFLVQQGIRCLSGSRCYIRRKRVHTNTRESSPGPSVCNSKRVSNAFSSDDAYDQSDGTVKGSDGKVEDSNFIQVRRKPQKLARRQKMNKTNSTDSINMDLDTNTGVSTVVSDTSASTHSTVRVVTTAATTIKA</sequence>
<accession>A0A4C1UIT9</accession>
<dbReference type="AlphaFoldDB" id="A0A4C1UIT9"/>
<proteinExistence type="predicted"/>
<comment type="caution">
    <text evidence="2">The sequence shown here is derived from an EMBL/GenBank/DDBJ whole genome shotgun (WGS) entry which is preliminary data.</text>
</comment>
<feature type="region of interest" description="Disordered" evidence="1">
    <location>
        <begin position="205"/>
        <end position="257"/>
    </location>
</feature>